<evidence type="ECO:0000313" key="2">
    <source>
        <dbReference type="Proteomes" id="UP001153332"/>
    </source>
</evidence>
<evidence type="ECO:0000313" key="1">
    <source>
        <dbReference type="EMBL" id="KAJ8128423.1"/>
    </source>
</evidence>
<dbReference type="Proteomes" id="UP001153332">
    <property type="component" value="Unassembled WGS sequence"/>
</dbReference>
<comment type="caution">
    <text evidence="1">The sequence shown here is derived from an EMBL/GenBank/DDBJ whole genome shotgun (WGS) entry which is preliminary data.</text>
</comment>
<gene>
    <name evidence="1" type="ORF">O1611_g5213</name>
</gene>
<name>A0ACC2JMK6_9PEZI</name>
<protein>
    <submittedName>
        <fullName evidence="1">Uncharacterized protein</fullName>
    </submittedName>
</protein>
<dbReference type="EMBL" id="JAPUUL010001073">
    <property type="protein sequence ID" value="KAJ8128423.1"/>
    <property type="molecule type" value="Genomic_DNA"/>
</dbReference>
<accession>A0ACC2JMK6</accession>
<keyword evidence="2" id="KW-1185">Reference proteome</keyword>
<proteinExistence type="predicted"/>
<sequence>MQVAPAQHPLAPQNPDSSDKIRAQVEDQTDLVGIFSHEELHEPQQGELANLITASALVEMHSAGRRHRNNGLITVLRRQQQGQKRFSDEISAAEINVEAMPPLALVAIEYLVVVREETRITDEDVQASEPPLHLCRYLLHARTVRHVHSQDRSLERIGCPIGTEEVAQKAIDTKGTTNLKLG</sequence>
<organism evidence="1 2">
    <name type="scientific">Lasiodiplodia mahajangana</name>
    <dbReference type="NCBI Taxonomy" id="1108764"/>
    <lineage>
        <taxon>Eukaryota</taxon>
        <taxon>Fungi</taxon>
        <taxon>Dikarya</taxon>
        <taxon>Ascomycota</taxon>
        <taxon>Pezizomycotina</taxon>
        <taxon>Dothideomycetes</taxon>
        <taxon>Dothideomycetes incertae sedis</taxon>
        <taxon>Botryosphaeriales</taxon>
        <taxon>Botryosphaeriaceae</taxon>
        <taxon>Lasiodiplodia</taxon>
    </lineage>
</organism>
<reference evidence="1" key="1">
    <citation type="submission" date="2022-12" db="EMBL/GenBank/DDBJ databases">
        <title>Genome Sequence of Lasiodiplodia mahajangana.</title>
        <authorList>
            <person name="Buettner E."/>
        </authorList>
    </citation>
    <scope>NUCLEOTIDE SEQUENCE</scope>
    <source>
        <strain evidence="1">VT137</strain>
    </source>
</reference>